<feature type="compositionally biased region" description="Basic and acidic residues" evidence="1">
    <location>
        <begin position="268"/>
        <end position="287"/>
    </location>
</feature>
<feature type="region of interest" description="Disordered" evidence="1">
    <location>
        <begin position="120"/>
        <end position="148"/>
    </location>
</feature>
<gene>
    <name evidence="2" type="ORF">FCC1311_033082</name>
</gene>
<feature type="compositionally biased region" description="Basic and acidic residues" evidence="1">
    <location>
        <begin position="49"/>
        <end position="74"/>
    </location>
</feature>
<feature type="region of interest" description="Disordered" evidence="1">
    <location>
        <begin position="217"/>
        <end position="246"/>
    </location>
</feature>
<feature type="region of interest" description="Disordered" evidence="1">
    <location>
        <begin position="46"/>
        <end position="74"/>
    </location>
</feature>
<reference evidence="2 3" key="1">
    <citation type="submission" date="2017-12" db="EMBL/GenBank/DDBJ databases">
        <title>Sequencing, de novo assembly and annotation of complete genome of a new Thraustochytrid species, strain FCC1311.</title>
        <authorList>
            <person name="Sedici K."/>
            <person name="Godart F."/>
            <person name="Aiese Cigliano R."/>
            <person name="Sanseverino W."/>
            <person name="Barakat M."/>
            <person name="Ortet P."/>
            <person name="Marechal E."/>
            <person name="Cagnac O."/>
            <person name="Amato A."/>
        </authorList>
    </citation>
    <scope>NUCLEOTIDE SEQUENCE [LARGE SCALE GENOMIC DNA]</scope>
</reference>
<feature type="region of interest" description="Disordered" evidence="1">
    <location>
        <begin position="316"/>
        <end position="350"/>
    </location>
</feature>
<proteinExistence type="predicted"/>
<evidence type="ECO:0000313" key="3">
    <source>
        <dbReference type="Proteomes" id="UP000241890"/>
    </source>
</evidence>
<feature type="region of interest" description="Disordered" evidence="1">
    <location>
        <begin position="268"/>
        <end position="293"/>
    </location>
</feature>
<organism evidence="2 3">
    <name type="scientific">Hondaea fermentalgiana</name>
    <dbReference type="NCBI Taxonomy" id="2315210"/>
    <lineage>
        <taxon>Eukaryota</taxon>
        <taxon>Sar</taxon>
        <taxon>Stramenopiles</taxon>
        <taxon>Bigyra</taxon>
        <taxon>Labyrinthulomycetes</taxon>
        <taxon>Thraustochytrida</taxon>
        <taxon>Thraustochytriidae</taxon>
        <taxon>Hondaea</taxon>
    </lineage>
</organism>
<protein>
    <submittedName>
        <fullName evidence="2">Uncharacterized protein</fullName>
    </submittedName>
</protein>
<dbReference type="AlphaFoldDB" id="A0A2R5G977"/>
<keyword evidence="3" id="KW-1185">Reference proteome</keyword>
<sequence>MSLAKKMATQAEELEDQLHKRSEELKKAKQDLTAARENIQEQASNVRKLRIEHEETQTRLRDATERSDKLREENTAAQVRIAELEADNRKLDVALAEKRAELDKDKAYFFEQMERWEEKAKAQQNELKRLSSQKDAKAQSAREMTSDLETEVADLEKQKEELEARLVELTGMSILQNELDDLKAKHALTEKELQEQRAEAKISAMRVSELEEELEAAEREVSRSATGNSARRAELEESFRTSNEALKLSVAEKEEELELSQHELRDLRKQLQKSNDHAKQLEERIEEQSSQFELAESEHLAALDRKSARINELEEELEAAEHEVSRSVAGNDAQRDELEENFRASNEALKNTIAEKEEELELSQHELRDLKKQLQKANDRAKQLEERIEEQASQFELAESQRVAALDGETAAMLAAEREKVQQQEQRKAQEDIDQLILDQRQAMEALVMAVRAEEEMKYKSLWQAEEKLRARGLLTRFGSDPVGLGSIRSDLAVNQSLLEQLAYRDD</sequence>
<dbReference type="EMBL" id="BEYU01000027">
    <property type="protein sequence ID" value="GBG27085.1"/>
    <property type="molecule type" value="Genomic_DNA"/>
</dbReference>
<accession>A0A2R5G977</accession>
<feature type="compositionally biased region" description="Basic and acidic residues" evidence="1">
    <location>
        <begin position="120"/>
        <end position="137"/>
    </location>
</feature>
<comment type="caution">
    <text evidence="2">The sequence shown here is derived from an EMBL/GenBank/DDBJ whole genome shotgun (WGS) entry which is preliminary data.</text>
</comment>
<feature type="compositionally biased region" description="Basic and acidic residues" evidence="1">
    <location>
        <begin position="333"/>
        <end position="342"/>
    </location>
</feature>
<dbReference type="Proteomes" id="UP000241890">
    <property type="component" value="Unassembled WGS sequence"/>
</dbReference>
<evidence type="ECO:0000313" key="2">
    <source>
        <dbReference type="EMBL" id="GBG27085.1"/>
    </source>
</evidence>
<evidence type="ECO:0000256" key="1">
    <source>
        <dbReference type="SAM" id="MobiDB-lite"/>
    </source>
</evidence>
<dbReference type="InParanoid" id="A0A2R5G977"/>
<name>A0A2R5G977_9STRA</name>